<evidence type="ECO:0000313" key="7">
    <source>
        <dbReference type="Proteomes" id="UP000193431"/>
    </source>
</evidence>
<evidence type="ECO:0000256" key="4">
    <source>
        <dbReference type="PROSITE-ProRule" id="PRU00433"/>
    </source>
</evidence>
<evidence type="ECO:0000259" key="5">
    <source>
        <dbReference type="PROSITE" id="PS51007"/>
    </source>
</evidence>
<accession>A0A1W6MHQ5</accession>
<dbReference type="PROSITE" id="PS51257">
    <property type="entry name" value="PROKAR_LIPOPROTEIN"/>
    <property type="match status" value="1"/>
</dbReference>
<gene>
    <name evidence="6" type="ORF">BST97_03555</name>
</gene>
<dbReference type="GO" id="GO:0046872">
    <property type="term" value="F:metal ion binding"/>
    <property type="evidence" value="ECO:0007669"/>
    <property type="project" value="UniProtKB-KW"/>
</dbReference>
<evidence type="ECO:0000256" key="3">
    <source>
        <dbReference type="ARBA" id="ARBA00023004"/>
    </source>
</evidence>
<dbReference type="GO" id="GO:0009055">
    <property type="term" value="F:electron transfer activity"/>
    <property type="evidence" value="ECO:0007669"/>
    <property type="project" value="InterPro"/>
</dbReference>
<dbReference type="Pfam" id="PF00034">
    <property type="entry name" value="Cytochrom_C"/>
    <property type="match status" value="1"/>
</dbReference>
<keyword evidence="1 4" id="KW-0349">Heme</keyword>
<keyword evidence="3 4" id="KW-0408">Iron</keyword>
<dbReference type="EMBL" id="CP019344">
    <property type="protein sequence ID" value="ARN77138.1"/>
    <property type="molecule type" value="Genomic_DNA"/>
</dbReference>
<dbReference type="InterPro" id="IPR051459">
    <property type="entry name" value="Cytochrome_c-type_DH"/>
</dbReference>
<feature type="domain" description="Cytochrome c" evidence="5">
    <location>
        <begin position="42"/>
        <end position="130"/>
    </location>
</feature>
<name>A0A1W6MHQ5_9FLAO</name>
<proteinExistence type="predicted"/>
<dbReference type="PANTHER" id="PTHR35008:SF8">
    <property type="entry name" value="ALCOHOL DEHYDROGENASE CYTOCHROME C SUBUNIT"/>
    <property type="match status" value="1"/>
</dbReference>
<evidence type="ECO:0000256" key="2">
    <source>
        <dbReference type="ARBA" id="ARBA00022723"/>
    </source>
</evidence>
<evidence type="ECO:0000256" key="1">
    <source>
        <dbReference type="ARBA" id="ARBA00022617"/>
    </source>
</evidence>
<dbReference type="AlphaFoldDB" id="A0A1W6MHQ5"/>
<dbReference type="OrthoDB" id="9811395at2"/>
<reference evidence="6 7" key="1">
    <citation type="submission" date="2016-11" db="EMBL/GenBank/DDBJ databases">
        <title>Trade-off between light-utilization and light-protection in marine flavobacteria.</title>
        <authorList>
            <person name="Kumagai Y."/>
        </authorList>
    </citation>
    <scope>NUCLEOTIDE SEQUENCE [LARGE SCALE GENOMIC DNA]</scope>
    <source>
        <strain evidence="6 7">JCM 13191</strain>
    </source>
</reference>
<dbReference type="GO" id="GO:0020037">
    <property type="term" value="F:heme binding"/>
    <property type="evidence" value="ECO:0007669"/>
    <property type="project" value="InterPro"/>
</dbReference>
<evidence type="ECO:0000313" key="6">
    <source>
        <dbReference type="EMBL" id="ARN77138.1"/>
    </source>
</evidence>
<dbReference type="STRING" id="331648.BST97_03555"/>
<dbReference type="PROSITE" id="PS51007">
    <property type="entry name" value="CYTC"/>
    <property type="match status" value="1"/>
</dbReference>
<sequence length="146" mass="16263">MKKLLIPALLIIVACGGKEKKEKFTINRKSDTENVQKTPLQQSAERGKEVYSELCVTCHMANGKGVPGAFPPLNPSDWLTEKRTESIHAVKYGLKGKIVVNGQEYNNVMLPLGLDDEEVADVMNYTIQTWNEGEMVTVEEVKAVKK</sequence>
<dbReference type="RefSeq" id="WP_085765943.1">
    <property type="nucleotide sequence ID" value="NZ_CP019344.1"/>
</dbReference>
<dbReference type="Gene3D" id="1.10.760.10">
    <property type="entry name" value="Cytochrome c-like domain"/>
    <property type="match status" value="1"/>
</dbReference>
<dbReference type="InterPro" id="IPR009056">
    <property type="entry name" value="Cyt_c-like_dom"/>
</dbReference>
<dbReference type="SUPFAM" id="SSF46626">
    <property type="entry name" value="Cytochrome c"/>
    <property type="match status" value="1"/>
</dbReference>
<dbReference type="Proteomes" id="UP000193431">
    <property type="component" value="Chromosome"/>
</dbReference>
<dbReference type="InterPro" id="IPR036909">
    <property type="entry name" value="Cyt_c-like_dom_sf"/>
</dbReference>
<protein>
    <submittedName>
        <fullName evidence="6">Cytochrome C</fullName>
    </submittedName>
</protein>
<organism evidence="6 7">
    <name type="scientific">Nonlabens spongiae</name>
    <dbReference type="NCBI Taxonomy" id="331648"/>
    <lineage>
        <taxon>Bacteria</taxon>
        <taxon>Pseudomonadati</taxon>
        <taxon>Bacteroidota</taxon>
        <taxon>Flavobacteriia</taxon>
        <taxon>Flavobacteriales</taxon>
        <taxon>Flavobacteriaceae</taxon>
        <taxon>Nonlabens</taxon>
    </lineage>
</organism>
<keyword evidence="2 4" id="KW-0479">Metal-binding</keyword>
<dbReference type="PANTHER" id="PTHR35008">
    <property type="entry name" value="BLL4482 PROTEIN-RELATED"/>
    <property type="match status" value="1"/>
</dbReference>
<keyword evidence="7" id="KW-1185">Reference proteome</keyword>